<dbReference type="EMBL" id="JADGMS010000005">
    <property type="protein sequence ID" value="KAF9681503.1"/>
    <property type="molecule type" value="Genomic_DNA"/>
</dbReference>
<dbReference type="GO" id="GO:0004252">
    <property type="term" value="F:serine-type endopeptidase activity"/>
    <property type="evidence" value="ECO:0007669"/>
    <property type="project" value="InterPro"/>
</dbReference>
<dbReference type="InterPro" id="IPR008269">
    <property type="entry name" value="Lon_proteolytic"/>
</dbReference>
<name>A0A835N3F3_9ROSI</name>
<protein>
    <recommendedName>
        <fullName evidence="1">Lon proteolytic domain-containing protein</fullName>
    </recommendedName>
</protein>
<dbReference type="OrthoDB" id="2411602at2759"/>
<evidence type="ECO:0000313" key="2">
    <source>
        <dbReference type="EMBL" id="KAF9681503.1"/>
    </source>
</evidence>
<keyword evidence="3" id="KW-1185">Reference proteome</keyword>
<dbReference type="AlphaFoldDB" id="A0A835N3F3"/>
<dbReference type="Proteomes" id="UP000657918">
    <property type="component" value="Unassembled WGS sequence"/>
</dbReference>
<dbReference type="Gene3D" id="3.30.230.10">
    <property type="match status" value="1"/>
</dbReference>
<accession>A0A835N3F3</accession>
<organism evidence="2 3">
    <name type="scientific">Salix dunnii</name>
    <dbReference type="NCBI Taxonomy" id="1413687"/>
    <lineage>
        <taxon>Eukaryota</taxon>
        <taxon>Viridiplantae</taxon>
        <taxon>Streptophyta</taxon>
        <taxon>Embryophyta</taxon>
        <taxon>Tracheophyta</taxon>
        <taxon>Spermatophyta</taxon>
        <taxon>Magnoliopsida</taxon>
        <taxon>eudicotyledons</taxon>
        <taxon>Gunneridae</taxon>
        <taxon>Pentapetalae</taxon>
        <taxon>rosids</taxon>
        <taxon>fabids</taxon>
        <taxon>Malpighiales</taxon>
        <taxon>Salicaceae</taxon>
        <taxon>Saliceae</taxon>
        <taxon>Salix</taxon>
    </lineage>
</organism>
<feature type="domain" description="Lon proteolytic" evidence="1">
    <location>
        <begin position="10"/>
        <end position="58"/>
    </location>
</feature>
<proteinExistence type="predicted"/>
<dbReference type="Pfam" id="PF05362">
    <property type="entry name" value="Lon_C"/>
    <property type="match status" value="1"/>
</dbReference>
<reference evidence="2 3" key="1">
    <citation type="submission" date="2020-10" db="EMBL/GenBank/DDBJ databases">
        <title>Plant Genome Project.</title>
        <authorList>
            <person name="Zhang R.-G."/>
        </authorList>
    </citation>
    <scope>NUCLEOTIDE SEQUENCE [LARGE SCALE GENOMIC DNA]</scope>
    <source>
        <strain evidence="2">FAFU-HL-1</strain>
        <tissue evidence="2">Leaf</tissue>
    </source>
</reference>
<gene>
    <name evidence="2" type="ORF">SADUNF_Sadunf05G0008200</name>
</gene>
<comment type="caution">
    <text evidence="2">The sequence shown here is derived from an EMBL/GenBank/DDBJ whole genome shotgun (WGS) entry which is preliminary data.</text>
</comment>
<sequence length="421" mass="47603">MLLIMCNIQVKEKTQTARRSDVKTIIFPSANRRDFDELSPNSQNKVELRFPHRVGETLVQIDTTHLSKVSYNVRKTTSSNSCLWMDAPRTSLDTAIDELLVYLVNPFYVMLSKLELNSTCISDGRLIEGGRLLPFTEILNIMTPTNGWTASYCKMLFNLVIYGQVTGEPLHLFDAFFHHEMLSQSVANGFNTWAKILEILALCNTKILKGRKELRSTRYTIVFSIPPEMCSVRFVMDFGNALIEVYETSRYLKCLCLQIESDSKLAANVAPPSPLTFFLIMDQHSSSDNGKQLDCRLKRNHVPFLSFGLVGASHMQTRLEHLRHHKLHLLASPAKASQTHLVALVKVQTTNRKLQPLGGLSPESRPGHGAAFSHLVRQKGDAGLFAQNRGNATLRYREKKKNRRHDTDTFYSSACISSSFH</sequence>
<evidence type="ECO:0000313" key="3">
    <source>
        <dbReference type="Proteomes" id="UP000657918"/>
    </source>
</evidence>
<dbReference type="GO" id="GO:0006508">
    <property type="term" value="P:proteolysis"/>
    <property type="evidence" value="ECO:0007669"/>
    <property type="project" value="InterPro"/>
</dbReference>
<evidence type="ECO:0000259" key="1">
    <source>
        <dbReference type="Pfam" id="PF05362"/>
    </source>
</evidence>
<dbReference type="InterPro" id="IPR014721">
    <property type="entry name" value="Ribsml_uS5_D2-typ_fold_subgr"/>
</dbReference>
<dbReference type="GO" id="GO:0004176">
    <property type="term" value="F:ATP-dependent peptidase activity"/>
    <property type="evidence" value="ECO:0007669"/>
    <property type="project" value="InterPro"/>
</dbReference>